<keyword evidence="4" id="KW-0969">Cilium</keyword>
<evidence type="ECO:0000313" key="6">
    <source>
        <dbReference type="Proteomes" id="UP000323594"/>
    </source>
</evidence>
<keyword evidence="2" id="KW-0472">Membrane</keyword>
<dbReference type="RefSeq" id="WP_044634692.1">
    <property type="nucleotide sequence ID" value="NZ_CDNC01000020.1"/>
</dbReference>
<evidence type="ECO:0000313" key="3">
    <source>
        <dbReference type="EMBL" id="CEM62049.1"/>
    </source>
</evidence>
<dbReference type="AlphaFoldDB" id="A0A0B7GTV2"/>
<dbReference type="NCBIfam" id="NF047368">
    <property type="entry name" value="collar_FlbB"/>
    <property type="match status" value="1"/>
</dbReference>
<evidence type="ECO:0000313" key="4">
    <source>
        <dbReference type="EMBL" id="QEJ99128.1"/>
    </source>
</evidence>
<dbReference type="InterPro" id="IPR058225">
    <property type="entry name" value="FlbB-like"/>
</dbReference>
<dbReference type="EMBL" id="CP042817">
    <property type="protein sequence ID" value="QEJ99128.1"/>
    <property type="molecule type" value="Genomic_DNA"/>
</dbReference>
<dbReference type="Proteomes" id="UP000042527">
    <property type="component" value="Unassembled WGS sequence"/>
</dbReference>
<reference evidence="4 6" key="3">
    <citation type="submission" date="2019-08" db="EMBL/GenBank/DDBJ databases">
        <authorList>
            <person name="Kuhnert P."/>
        </authorList>
    </citation>
    <scope>NUCLEOTIDE SEQUENCE [LARGE SCALE GENOMIC DNA]</scope>
    <source>
        <strain evidence="4 6">B36.5</strain>
    </source>
</reference>
<organism evidence="3 5">
    <name type="scientific">Treponema phagedenis</name>
    <dbReference type="NCBI Taxonomy" id="162"/>
    <lineage>
        <taxon>Bacteria</taxon>
        <taxon>Pseudomonadati</taxon>
        <taxon>Spirochaetota</taxon>
        <taxon>Spirochaetia</taxon>
        <taxon>Spirochaetales</taxon>
        <taxon>Treponemataceae</taxon>
        <taxon>Treponema</taxon>
    </lineage>
</organism>
<evidence type="ECO:0000313" key="5">
    <source>
        <dbReference type="Proteomes" id="UP000042527"/>
    </source>
</evidence>
<keyword evidence="4" id="KW-0966">Cell projection</keyword>
<proteinExistence type="predicted"/>
<dbReference type="Proteomes" id="UP000323594">
    <property type="component" value="Chromosome"/>
</dbReference>
<sequence length="205" mass="23206">MKGSIGRIIVLLLLIIILALGGMLWFDYLGIMNARGLFSPVYALFGLKTPSGITSKQSDRADIDADRYAKRLEALEVRSQELDKQNAEIIEKQKENEQISQELDDRLQAIEDKEKSYNMLIAEADDRNTNIKKVADYVSGMRPENAVPIFLNMDDQDIIAVFVMVDETAKKNNKNSMVPYWLSLMPPERAAEIQRKMANKPATIP</sequence>
<name>A0A0B7GTV2_TREPH</name>
<feature type="coiled-coil region" evidence="1">
    <location>
        <begin position="65"/>
        <end position="102"/>
    </location>
</feature>
<evidence type="ECO:0000256" key="1">
    <source>
        <dbReference type="SAM" id="Coils"/>
    </source>
</evidence>
<evidence type="ECO:0000256" key="2">
    <source>
        <dbReference type="SAM" id="Phobius"/>
    </source>
</evidence>
<accession>A0A0B7GTV2</accession>
<feature type="transmembrane region" description="Helical" evidence="2">
    <location>
        <begin position="6"/>
        <end position="26"/>
    </location>
</feature>
<keyword evidence="1" id="KW-0175">Coiled coil</keyword>
<reference evidence="3" key="2">
    <citation type="submission" date="2015-01" db="EMBL/GenBank/DDBJ databases">
        <authorList>
            <person name="Xiang T."/>
            <person name="Song Y."/>
            <person name="Huang L."/>
            <person name="Wang B."/>
            <person name="Wu P."/>
        </authorList>
    </citation>
    <scope>NUCLEOTIDE SEQUENCE [LARGE SCALE GENOMIC DNA]</scope>
    <source>
        <strain evidence="3">V1</strain>
    </source>
</reference>
<keyword evidence="2" id="KW-1133">Transmembrane helix</keyword>
<reference evidence="5" key="1">
    <citation type="submission" date="2015-01" db="EMBL/GenBank/DDBJ databases">
        <authorList>
            <person name="Manzoor Shahid"/>
            <person name="Zubair Saima"/>
        </authorList>
    </citation>
    <scope>NUCLEOTIDE SEQUENCE [LARGE SCALE GENOMIC DNA]</scope>
    <source>
        <strain evidence="5">V1</strain>
    </source>
</reference>
<protein>
    <submittedName>
        <fullName evidence="4">Flagellar protein FlbB</fullName>
    </submittedName>
</protein>
<keyword evidence="5" id="KW-1185">Reference proteome</keyword>
<gene>
    <name evidence="4" type="ORF">FUT82_14760</name>
    <name evidence="3" type="ORF">TPHV1_270006</name>
</gene>
<dbReference type="GeneID" id="57752222"/>
<dbReference type="EMBL" id="CDNC01000020">
    <property type="protein sequence ID" value="CEM62049.1"/>
    <property type="molecule type" value="Genomic_DNA"/>
</dbReference>
<dbReference type="OrthoDB" id="350547at2"/>
<keyword evidence="2" id="KW-0812">Transmembrane</keyword>
<keyword evidence="4" id="KW-0282">Flagellum</keyword>